<dbReference type="STRING" id="397948.Cmaq_0135"/>
<evidence type="ECO:0000313" key="1">
    <source>
        <dbReference type="EMBL" id="ABW00985.1"/>
    </source>
</evidence>
<gene>
    <name evidence="1" type="ordered locus">Cmaq_0135</name>
</gene>
<reference evidence="1 2" key="1">
    <citation type="submission" date="2007-10" db="EMBL/GenBank/DDBJ databases">
        <title>Complete sequence of Caldivirga maquilingensis IC-167.</title>
        <authorList>
            <consortium name="US DOE Joint Genome Institute"/>
            <person name="Copeland A."/>
            <person name="Lucas S."/>
            <person name="Lapidus A."/>
            <person name="Barry K."/>
            <person name="Glavina del Rio T."/>
            <person name="Dalin E."/>
            <person name="Tice H."/>
            <person name="Pitluck S."/>
            <person name="Saunders E."/>
            <person name="Brettin T."/>
            <person name="Bruce D."/>
            <person name="Detter J.C."/>
            <person name="Han C."/>
            <person name="Schmutz J."/>
            <person name="Larimer F."/>
            <person name="Land M."/>
            <person name="Hauser L."/>
            <person name="Kyrpides N."/>
            <person name="Ivanova N."/>
            <person name="Biddle J.F."/>
            <person name="Zhang Z."/>
            <person name="Fitz-Gibbon S.T."/>
            <person name="Lowe T.M."/>
            <person name="Saltikov C."/>
            <person name="House C.H."/>
            <person name="Richardson P."/>
        </authorList>
    </citation>
    <scope>NUCLEOTIDE SEQUENCE [LARGE SCALE GENOMIC DNA]</scope>
    <source>
        <strain evidence="2">ATCC 700844 / DSM 13496 / JCM 10307 / IC-167</strain>
    </source>
</reference>
<dbReference type="SUPFAM" id="SSF46785">
    <property type="entry name" value="Winged helix' DNA-binding domain"/>
    <property type="match status" value="1"/>
</dbReference>
<sequence>MSNQQNNDEIGPVEVNILLTLIRLNGKCLQKDLWKMAGTNSKVGIPALNKLIRMGLVTRRKVNEKVYEIKLTRKGLREARKLEAKASIIPEVDLNLLATIPCFYCPYISSCGVGHENSPETCELLGNWLYNLIKLRSTLGQENAT</sequence>
<proteinExistence type="predicted"/>
<dbReference type="RefSeq" id="WP_012185205.1">
    <property type="nucleotide sequence ID" value="NC_009954.1"/>
</dbReference>
<dbReference type="EMBL" id="CP000852">
    <property type="protein sequence ID" value="ABW00985.1"/>
    <property type="molecule type" value="Genomic_DNA"/>
</dbReference>
<accession>A8MA53</accession>
<dbReference type="Gene3D" id="1.10.10.10">
    <property type="entry name" value="Winged helix-like DNA-binding domain superfamily/Winged helix DNA-binding domain"/>
    <property type="match status" value="1"/>
</dbReference>
<dbReference type="HOGENOM" id="CLU_142666_0_0_2"/>
<organism evidence="1 2">
    <name type="scientific">Caldivirga maquilingensis (strain ATCC 700844 / DSM 13496 / JCM 10307 / IC-167)</name>
    <dbReference type="NCBI Taxonomy" id="397948"/>
    <lineage>
        <taxon>Archaea</taxon>
        <taxon>Thermoproteota</taxon>
        <taxon>Thermoprotei</taxon>
        <taxon>Thermoproteales</taxon>
        <taxon>Thermoproteaceae</taxon>
        <taxon>Caldivirga</taxon>
    </lineage>
</organism>
<dbReference type="AlphaFoldDB" id="A8MA53"/>
<dbReference type="KEGG" id="cma:Cmaq_0135"/>
<dbReference type="GeneID" id="5709225"/>
<dbReference type="eggNOG" id="arCOG04153">
    <property type="taxonomic scope" value="Archaea"/>
</dbReference>
<dbReference type="OrthoDB" id="31046at2157"/>
<dbReference type="InterPro" id="IPR036390">
    <property type="entry name" value="WH_DNA-bd_sf"/>
</dbReference>
<dbReference type="Proteomes" id="UP000001137">
    <property type="component" value="Chromosome"/>
</dbReference>
<evidence type="ECO:0000313" key="2">
    <source>
        <dbReference type="Proteomes" id="UP000001137"/>
    </source>
</evidence>
<dbReference type="InterPro" id="IPR036388">
    <property type="entry name" value="WH-like_DNA-bd_sf"/>
</dbReference>
<protein>
    <submittedName>
        <fullName evidence="1">Transcriptional regulator, MarR family</fullName>
    </submittedName>
</protein>
<keyword evidence="2" id="KW-1185">Reference proteome</keyword>
<name>A8MA53_CALMQ</name>